<evidence type="ECO:0000313" key="3">
    <source>
        <dbReference type="Proteomes" id="UP001285441"/>
    </source>
</evidence>
<reference evidence="2" key="1">
    <citation type="journal article" date="2023" name="Mol. Phylogenet. Evol.">
        <title>Genome-scale phylogeny and comparative genomics of the fungal order Sordariales.</title>
        <authorList>
            <person name="Hensen N."/>
            <person name="Bonometti L."/>
            <person name="Westerberg I."/>
            <person name="Brannstrom I.O."/>
            <person name="Guillou S."/>
            <person name="Cros-Aarteil S."/>
            <person name="Calhoun S."/>
            <person name="Haridas S."/>
            <person name="Kuo A."/>
            <person name="Mondo S."/>
            <person name="Pangilinan J."/>
            <person name="Riley R."/>
            <person name="LaButti K."/>
            <person name="Andreopoulos B."/>
            <person name="Lipzen A."/>
            <person name="Chen C."/>
            <person name="Yan M."/>
            <person name="Daum C."/>
            <person name="Ng V."/>
            <person name="Clum A."/>
            <person name="Steindorff A."/>
            <person name="Ohm R.A."/>
            <person name="Martin F."/>
            <person name="Silar P."/>
            <person name="Natvig D.O."/>
            <person name="Lalanne C."/>
            <person name="Gautier V."/>
            <person name="Ament-Velasquez S.L."/>
            <person name="Kruys A."/>
            <person name="Hutchinson M.I."/>
            <person name="Powell A.J."/>
            <person name="Barry K."/>
            <person name="Miller A.N."/>
            <person name="Grigoriev I.V."/>
            <person name="Debuchy R."/>
            <person name="Gladieux P."/>
            <person name="Hiltunen Thoren M."/>
            <person name="Johannesson H."/>
        </authorList>
    </citation>
    <scope>NUCLEOTIDE SEQUENCE</scope>
    <source>
        <strain evidence="2">CBS 232.78</strain>
    </source>
</reference>
<dbReference type="AlphaFoldDB" id="A0AAE0K1F3"/>
<name>A0AAE0K1F3_9PEZI</name>
<dbReference type="EMBL" id="JAULSW010000010">
    <property type="protein sequence ID" value="KAK3368271.1"/>
    <property type="molecule type" value="Genomic_DNA"/>
</dbReference>
<comment type="caution">
    <text evidence="2">The sequence shown here is derived from an EMBL/GenBank/DDBJ whole genome shotgun (WGS) entry which is preliminary data.</text>
</comment>
<evidence type="ECO:0000313" key="2">
    <source>
        <dbReference type="EMBL" id="KAK3368271.1"/>
    </source>
</evidence>
<evidence type="ECO:0000256" key="1">
    <source>
        <dbReference type="SAM" id="SignalP"/>
    </source>
</evidence>
<dbReference type="Proteomes" id="UP001285441">
    <property type="component" value="Unassembled WGS sequence"/>
</dbReference>
<gene>
    <name evidence="2" type="ORF">B0H63DRAFT_528642</name>
</gene>
<feature type="signal peptide" evidence="1">
    <location>
        <begin position="1"/>
        <end position="23"/>
    </location>
</feature>
<proteinExistence type="predicted"/>
<reference evidence="2" key="2">
    <citation type="submission" date="2023-06" db="EMBL/GenBank/DDBJ databases">
        <authorList>
            <consortium name="Lawrence Berkeley National Laboratory"/>
            <person name="Haridas S."/>
            <person name="Hensen N."/>
            <person name="Bonometti L."/>
            <person name="Westerberg I."/>
            <person name="Brannstrom I.O."/>
            <person name="Guillou S."/>
            <person name="Cros-Aarteil S."/>
            <person name="Calhoun S."/>
            <person name="Kuo A."/>
            <person name="Mondo S."/>
            <person name="Pangilinan J."/>
            <person name="Riley R."/>
            <person name="LaButti K."/>
            <person name="Andreopoulos B."/>
            <person name="Lipzen A."/>
            <person name="Chen C."/>
            <person name="Yanf M."/>
            <person name="Daum C."/>
            <person name="Ng V."/>
            <person name="Clum A."/>
            <person name="Steindorff A."/>
            <person name="Ohm R."/>
            <person name="Martin F."/>
            <person name="Silar P."/>
            <person name="Natvig D."/>
            <person name="Lalanne C."/>
            <person name="Gautier V."/>
            <person name="Ament-velasquez S.L."/>
            <person name="Kruys A."/>
            <person name="Hutchinson M.I."/>
            <person name="Powell A.J."/>
            <person name="Barry K."/>
            <person name="Miller A.N."/>
            <person name="Grigoriev I.V."/>
            <person name="Debuchy R."/>
            <person name="Gladieux P."/>
            <person name="Thoren M.H."/>
            <person name="Johannesson H."/>
        </authorList>
    </citation>
    <scope>NUCLEOTIDE SEQUENCE</scope>
    <source>
        <strain evidence="2">CBS 232.78</strain>
    </source>
</reference>
<protein>
    <submittedName>
        <fullName evidence="2">Uncharacterized protein</fullName>
    </submittedName>
</protein>
<keyword evidence="1" id="KW-0732">Signal</keyword>
<sequence length="144" mass="14879">MQLTTLILSTSLTLALAPAGAFAWAKAGNGVWVANNKVYPRVGNYNNVHEACTRMNSNIVLTSGDCAYWSDGNGNIGHGYCNVANNAVECKRGCPDPFSPCSYAEEDGSCSHGYSACLQKMGCDGRAGGADCIGTATGCAAACH</sequence>
<feature type="chain" id="PRO_5042197735" evidence="1">
    <location>
        <begin position="24"/>
        <end position="144"/>
    </location>
</feature>
<accession>A0AAE0K1F3</accession>
<keyword evidence="3" id="KW-1185">Reference proteome</keyword>
<organism evidence="2 3">
    <name type="scientific">Podospora didyma</name>
    <dbReference type="NCBI Taxonomy" id="330526"/>
    <lineage>
        <taxon>Eukaryota</taxon>
        <taxon>Fungi</taxon>
        <taxon>Dikarya</taxon>
        <taxon>Ascomycota</taxon>
        <taxon>Pezizomycotina</taxon>
        <taxon>Sordariomycetes</taxon>
        <taxon>Sordariomycetidae</taxon>
        <taxon>Sordariales</taxon>
        <taxon>Podosporaceae</taxon>
        <taxon>Podospora</taxon>
    </lineage>
</organism>